<keyword evidence="6 7" id="KW-0472">Membrane</keyword>
<comment type="subcellular location">
    <subcellularLocation>
        <location evidence="1">Cell membrane</location>
        <topology evidence="1">Multi-pass membrane protein</topology>
    </subcellularLocation>
</comment>
<keyword evidence="4" id="KW-0029">Amino-acid transport</keyword>
<feature type="transmembrane region" description="Helical" evidence="7">
    <location>
        <begin position="74"/>
        <end position="94"/>
    </location>
</feature>
<keyword evidence="3 7" id="KW-0812">Transmembrane</keyword>
<keyword evidence="9" id="KW-1185">Reference proteome</keyword>
<dbReference type="Proteomes" id="UP001312893">
    <property type="component" value="Unassembled WGS sequence"/>
</dbReference>
<evidence type="ECO:0000256" key="5">
    <source>
        <dbReference type="ARBA" id="ARBA00022989"/>
    </source>
</evidence>
<evidence type="ECO:0000313" key="8">
    <source>
        <dbReference type="EMBL" id="MEL0551507.1"/>
    </source>
</evidence>
<proteinExistence type="predicted"/>
<evidence type="ECO:0000256" key="3">
    <source>
        <dbReference type="ARBA" id="ARBA00022692"/>
    </source>
</evidence>
<organism evidence="8 9">
    <name type="scientific">Raoultella lignicola</name>
    <dbReference type="NCBI Taxonomy" id="3040939"/>
    <lineage>
        <taxon>Bacteria</taxon>
        <taxon>Pseudomonadati</taxon>
        <taxon>Pseudomonadota</taxon>
        <taxon>Gammaproteobacteria</taxon>
        <taxon>Enterobacterales</taxon>
        <taxon>Enterobacteriaceae</taxon>
        <taxon>Klebsiella/Raoultella group</taxon>
        <taxon>Raoultella</taxon>
    </lineage>
</organism>
<evidence type="ECO:0000256" key="6">
    <source>
        <dbReference type="ARBA" id="ARBA00023136"/>
    </source>
</evidence>
<evidence type="ECO:0000256" key="4">
    <source>
        <dbReference type="ARBA" id="ARBA00022970"/>
    </source>
</evidence>
<feature type="transmembrane region" description="Helical" evidence="7">
    <location>
        <begin position="106"/>
        <end position="128"/>
    </location>
</feature>
<keyword evidence="5 7" id="KW-1133">Transmembrane helix</keyword>
<name>A0ABU9F539_9ENTR</name>
<dbReference type="InterPro" id="IPR001123">
    <property type="entry name" value="LeuE-type"/>
</dbReference>
<evidence type="ECO:0000256" key="2">
    <source>
        <dbReference type="ARBA" id="ARBA00022475"/>
    </source>
</evidence>
<feature type="transmembrane region" description="Helical" evidence="7">
    <location>
        <begin position="6"/>
        <end position="27"/>
    </location>
</feature>
<dbReference type="EMBL" id="JARXNK020000100">
    <property type="protein sequence ID" value="MEL0551507.1"/>
    <property type="molecule type" value="Genomic_DNA"/>
</dbReference>
<feature type="transmembrane region" description="Helical" evidence="7">
    <location>
        <begin position="48"/>
        <end position="68"/>
    </location>
</feature>
<comment type="caution">
    <text evidence="8">The sequence shown here is derived from an EMBL/GenBank/DDBJ whole genome shotgun (WGS) entry which is preliminary data.</text>
</comment>
<dbReference type="PANTHER" id="PTHR30086">
    <property type="entry name" value="ARGININE EXPORTER PROTEIN ARGO"/>
    <property type="match status" value="1"/>
</dbReference>
<evidence type="ECO:0000256" key="7">
    <source>
        <dbReference type="SAM" id="Phobius"/>
    </source>
</evidence>
<evidence type="ECO:0000313" key="9">
    <source>
        <dbReference type="Proteomes" id="UP001312893"/>
    </source>
</evidence>
<reference evidence="8 9" key="1">
    <citation type="submission" date="2024-04" db="EMBL/GenBank/DDBJ databases">
        <title>Two novel Raoultella species associated with bleeding cankers of broadleaf hosts, Raoultella scottia sp. nov. and Raoultella lignicola sp. nov.</title>
        <authorList>
            <person name="Brady C.L."/>
        </authorList>
    </citation>
    <scope>NUCLEOTIDE SEQUENCE [LARGE SCALE GENOMIC DNA]</scope>
    <source>
        <strain evidence="8 9">TW_WC1a.1</strain>
    </source>
</reference>
<feature type="transmembrane region" description="Helical" evidence="7">
    <location>
        <begin position="176"/>
        <end position="200"/>
    </location>
</feature>
<sequence length="202" mass="21389">MNYALLMGYSLTVLALIATPGPVVVLVTGAATHHGYRCALRTMAGSNIASLLLIAAAAAMLRGVVAIHADMLTLLAAAGSCYIAWLAVGMLRGAHSASAASAQRGGWLMGFVTGVSNPKDILFFVAFFPLFIPVTPTPGLSLIVLTVIWLIIDLSVLSFYIFAIRRWLSAAHSARVTSVSACCLLLFALYGLGYNGWVWLSR</sequence>
<gene>
    <name evidence="8" type="ORF">QFI96_007320</name>
</gene>
<protein>
    <submittedName>
        <fullName evidence="8">LysE family translocator</fullName>
    </submittedName>
</protein>
<dbReference type="RefSeq" id="WP_154143884.1">
    <property type="nucleotide sequence ID" value="NZ_JARXNK020000100.1"/>
</dbReference>
<dbReference type="PANTHER" id="PTHR30086:SF20">
    <property type="entry name" value="ARGININE EXPORTER PROTEIN ARGO-RELATED"/>
    <property type="match status" value="1"/>
</dbReference>
<evidence type="ECO:0000256" key="1">
    <source>
        <dbReference type="ARBA" id="ARBA00004651"/>
    </source>
</evidence>
<dbReference type="Pfam" id="PF01810">
    <property type="entry name" value="LysE"/>
    <property type="match status" value="1"/>
</dbReference>
<keyword evidence="2" id="KW-1003">Cell membrane</keyword>
<keyword evidence="4" id="KW-0813">Transport</keyword>
<feature type="transmembrane region" description="Helical" evidence="7">
    <location>
        <begin position="140"/>
        <end position="164"/>
    </location>
</feature>
<accession>A0ABU9F539</accession>